<dbReference type="AlphaFoldDB" id="A0A2J8S324"/>
<organism evidence="2">
    <name type="scientific">Pongo abelii</name>
    <name type="common">Sumatran orangutan</name>
    <name type="synonym">Pongo pygmaeus abelii</name>
    <dbReference type="NCBI Taxonomy" id="9601"/>
    <lineage>
        <taxon>Eukaryota</taxon>
        <taxon>Metazoa</taxon>
        <taxon>Chordata</taxon>
        <taxon>Craniata</taxon>
        <taxon>Vertebrata</taxon>
        <taxon>Euteleostomi</taxon>
        <taxon>Mammalia</taxon>
        <taxon>Eutheria</taxon>
        <taxon>Euarchontoglires</taxon>
        <taxon>Primates</taxon>
        <taxon>Haplorrhini</taxon>
        <taxon>Catarrhini</taxon>
        <taxon>Hominidae</taxon>
        <taxon>Pongo</taxon>
    </lineage>
</organism>
<feature type="non-terminal residue" evidence="2">
    <location>
        <position position="1"/>
    </location>
</feature>
<reference evidence="2" key="1">
    <citation type="submission" date="2017-12" db="EMBL/GenBank/DDBJ databases">
        <title>High-resolution comparative analysis of great ape genomes.</title>
        <authorList>
            <person name="Pollen A."/>
            <person name="Hastie A."/>
            <person name="Hormozdiari F."/>
            <person name="Dougherty M."/>
            <person name="Liu R."/>
            <person name="Chaisson M."/>
            <person name="Hoppe E."/>
            <person name="Hill C."/>
            <person name="Pang A."/>
            <person name="Hillier L."/>
            <person name="Baker C."/>
            <person name="Armstrong J."/>
            <person name="Shendure J."/>
            <person name="Paten B."/>
            <person name="Wilson R."/>
            <person name="Chao H."/>
            <person name="Schneider V."/>
            <person name="Ventura M."/>
            <person name="Kronenberg Z."/>
            <person name="Murali S."/>
            <person name="Gordon D."/>
            <person name="Cantsilieris S."/>
            <person name="Munson K."/>
            <person name="Nelson B."/>
            <person name="Raja A."/>
            <person name="Underwood J."/>
            <person name="Diekhans M."/>
            <person name="Fiddes I."/>
            <person name="Haussler D."/>
            <person name="Eichler E."/>
        </authorList>
    </citation>
    <scope>NUCLEOTIDE SEQUENCE [LARGE SCALE GENOMIC DNA]</scope>
    <source>
        <strain evidence="2">Susie</strain>
    </source>
</reference>
<feature type="compositionally biased region" description="Basic and acidic residues" evidence="1">
    <location>
        <begin position="31"/>
        <end position="46"/>
    </location>
</feature>
<sequence>DVSVTAYRPLGGLCEGVDLIDDPVIQRIAKEHDCDPISNPEERDSDPWIYHPKSH</sequence>
<dbReference type="EMBL" id="NDHI03003618">
    <property type="protein sequence ID" value="PNJ15148.1"/>
    <property type="molecule type" value="Genomic_DNA"/>
</dbReference>
<accession>A0A2J8S324</accession>
<protein>
    <submittedName>
        <fullName evidence="2">AKR1E2 isoform 13</fullName>
    </submittedName>
</protein>
<evidence type="ECO:0000313" key="2">
    <source>
        <dbReference type="EMBL" id="PNJ15148.1"/>
    </source>
</evidence>
<gene>
    <name evidence="2" type="ORF">CR201_G0046702</name>
</gene>
<dbReference type="STRING" id="9601.ENSPPYP00000002370"/>
<name>A0A2J8S324_PONAB</name>
<evidence type="ECO:0000256" key="1">
    <source>
        <dbReference type="SAM" id="MobiDB-lite"/>
    </source>
</evidence>
<feature type="region of interest" description="Disordered" evidence="1">
    <location>
        <begin position="31"/>
        <end position="55"/>
    </location>
</feature>
<proteinExistence type="predicted"/>
<comment type="caution">
    <text evidence="2">The sequence shown here is derived from an EMBL/GenBank/DDBJ whole genome shotgun (WGS) entry which is preliminary data.</text>
</comment>